<name>H1FVR0_SULGG</name>
<dbReference type="STRING" id="929558.SMGD1_0581"/>
<feature type="domain" description="N-acetyltransferase" evidence="1">
    <location>
        <begin position="1"/>
        <end position="96"/>
    </location>
</feature>
<gene>
    <name evidence="2" type="ORF">SMGD1_0581</name>
</gene>
<proteinExistence type="predicted"/>
<evidence type="ECO:0000313" key="2">
    <source>
        <dbReference type="EMBL" id="EHP29108.1"/>
    </source>
</evidence>
<dbReference type="CDD" id="cd04301">
    <property type="entry name" value="NAT_SF"/>
    <property type="match status" value="1"/>
</dbReference>
<accession>H1FVR0</accession>
<keyword evidence="3" id="KW-1185">Reference proteome</keyword>
<dbReference type="Proteomes" id="UP000006431">
    <property type="component" value="Unassembled WGS sequence"/>
</dbReference>
<keyword evidence="2" id="KW-0808">Transferase</keyword>
<dbReference type="InterPro" id="IPR016181">
    <property type="entry name" value="Acyl_CoA_acyltransferase"/>
</dbReference>
<dbReference type="PATRIC" id="fig|929558.5.peg.580"/>
<dbReference type="eggNOG" id="COG0456">
    <property type="taxonomic scope" value="Bacteria"/>
</dbReference>
<comment type="caution">
    <text evidence="2">The sequence shown here is derived from an EMBL/GenBank/DDBJ whole genome shotgun (WGS) entry which is preliminary data.</text>
</comment>
<evidence type="ECO:0000259" key="1">
    <source>
        <dbReference type="PROSITE" id="PS51186"/>
    </source>
</evidence>
<evidence type="ECO:0000313" key="3">
    <source>
        <dbReference type="Proteomes" id="UP000006431"/>
    </source>
</evidence>
<dbReference type="InterPro" id="IPR000182">
    <property type="entry name" value="GNAT_dom"/>
</dbReference>
<dbReference type="PROSITE" id="PS51186">
    <property type="entry name" value="GNAT"/>
    <property type="match status" value="1"/>
</dbReference>
<dbReference type="GO" id="GO:0016747">
    <property type="term" value="F:acyltransferase activity, transferring groups other than amino-acyl groups"/>
    <property type="evidence" value="ECO:0007669"/>
    <property type="project" value="InterPro"/>
</dbReference>
<keyword evidence="2" id="KW-0012">Acyltransferase</keyword>
<dbReference type="Gene3D" id="3.40.630.30">
    <property type="match status" value="1"/>
</dbReference>
<dbReference type="SUPFAM" id="SSF55729">
    <property type="entry name" value="Acyl-CoA N-acyltransferases (Nat)"/>
    <property type="match status" value="1"/>
</dbReference>
<protein>
    <submittedName>
        <fullName evidence="2">Acetyltransferase</fullName>
        <ecNumber evidence="2">2.3.-.-</ecNumber>
    </submittedName>
</protein>
<dbReference type="AlphaFoldDB" id="H1FVR0"/>
<dbReference type="Pfam" id="PF00583">
    <property type="entry name" value="Acetyltransf_1"/>
    <property type="match status" value="1"/>
</dbReference>
<dbReference type="EC" id="2.3.-.-" evidence="2"/>
<sequence>MFGIMNGEELITYAGVCVQTNLYHKRHLYVFDLVSDEKYRSMGYGKMMLEYLDDYAKMCMCKNIVLSSNVEREKAHEFYENHGFERKSFIFLKPVS</sequence>
<dbReference type="HOGENOM" id="CLU_2358619_0_0_7"/>
<organism evidence="2 3">
    <name type="scientific">Sulfurimonas gotlandica (strain DSM 19862 / JCM 16533 / GD1)</name>
    <dbReference type="NCBI Taxonomy" id="929558"/>
    <lineage>
        <taxon>Bacteria</taxon>
        <taxon>Pseudomonadati</taxon>
        <taxon>Campylobacterota</taxon>
        <taxon>Epsilonproteobacteria</taxon>
        <taxon>Campylobacterales</taxon>
        <taxon>Sulfurimonadaceae</taxon>
        <taxon>Sulfurimonas</taxon>
    </lineage>
</organism>
<dbReference type="EMBL" id="AFRZ01000001">
    <property type="protein sequence ID" value="EHP29108.1"/>
    <property type="molecule type" value="Genomic_DNA"/>
</dbReference>
<reference evidence="2 3" key="1">
    <citation type="journal article" date="2012" name="Proc. Natl. Acad. Sci. U.S.A.">
        <title>Genome and physiology of a model Epsilonproteobacterium responsible for sulfide detoxification in marine oxygen depletion zones.</title>
        <authorList>
            <person name="Grote J."/>
            <person name="Schott T."/>
            <person name="Bruckner C.G."/>
            <person name="Glockner F.O."/>
            <person name="Jost G."/>
            <person name="Teeling H."/>
            <person name="Labrenz M."/>
            <person name="Jurgens K."/>
        </authorList>
    </citation>
    <scope>NUCLEOTIDE SEQUENCE [LARGE SCALE GENOMIC DNA]</scope>
    <source>
        <strain evidence="2 3">GD1</strain>
    </source>
</reference>